<evidence type="ECO:0000256" key="3">
    <source>
        <dbReference type="SAM" id="Coils"/>
    </source>
</evidence>
<evidence type="ECO:0000313" key="7">
    <source>
        <dbReference type="Proteomes" id="UP001569428"/>
    </source>
</evidence>
<dbReference type="Pfam" id="PF25967">
    <property type="entry name" value="RND-MFP_C"/>
    <property type="match status" value="1"/>
</dbReference>
<comment type="subcellular location">
    <subcellularLocation>
        <location evidence="1">Cell envelope</location>
    </subcellularLocation>
</comment>
<feature type="transmembrane region" description="Helical" evidence="4">
    <location>
        <begin position="16"/>
        <end position="33"/>
    </location>
</feature>
<dbReference type="InterPro" id="IPR058627">
    <property type="entry name" value="MdtA-like_C"/>
</dbReference>
<dbReference type="RefSeq" id="WP_371840579.1">
    <property type="nucleotide sequence ID" value="NZ_JBGMEK010000057.1"/>
</dbReference>
<accession>A0ABV4P4J0</accession>
<dbReference type="InterPro" id="IPR050465">
    <property type="entry name" value="UPF0194_transport"/>
</dbReference>
<keyword evidence="7" id="KW-1185">Reference proteome</keyword>
<dbReference type="Gene3D" id="1.10.287.470">
    <property type="entry name" value="Helix hairpin bin"/>
    <property type="match status" value="1"/>
</dbReference>
<feature type="coiled-coil region" evidence="3">
    <location>
        <begin position="201"/>
        <end position="235"/>
    </location>
</feature>
<evidence type="ECO:0000256" key="2">
    <source>
        <dbReference type="ARBA" id="ARBA00023054"/>
    </source>
</evidence>
<reference evidence="6 7" key="1">
    <citation type="submission" date="2024-08" db="EMBL/GenBank/DDBJ databases">
        <authorList>
            <person name="Ishaq N."/>
        </authorList>
    </citation>
    <scope>NUCLEOTIDE SEQUENCE [LARGE SCALE GENOMIC DNA]</scope>
    <source>
        <strain evidence="6 7">DSM 18651</strain>
    </source>
</reference>
<keyword evidence="2 3" id="KW-0175">Coiled coil</keyword>
<evidence type="ECO:0000313" key="6">
    <source>
        <dbReference type="EMBL" id="MFA0812848.1"/>
    </source>
</evidence>
<evidence type="ECO:0000256" key="4">
    <source>
        <dbReference type="SAM" id="Phobius"/>
    </source>
</evidence>
<protein>
    <submittedName>
        <fullName evidence="6">Efflux RND transporter periplasmic adaptor subunit</fullName>
    </submittedName>
</protein>
<feature type="domain" description="Multidrug resistance protein MdtA-like C-terminal permuted SH3" evidence="5">
    <location>
        <begin position="346"/>
        <end position="403"/>
    </location>
</feature>
<sequence length="416" mass="47107">MDVKIEKNIYTRYRKLVFAIIFFLILSSIYVGLRPSSESFLSIHSNSIKLGKATLGIFDDSIRIRGQVEPLTTLFIDTESGGRVEEIYIEEGNLVEEGQLVVKLSNPSVQLSVIRGDADTIQQLNNIRSLELNLEQNKQRHKRELIDLDYQIALQKKRLFRAKHSVKTGGVSRSELEDIEIEYNWYVKRKNLAIESQKTDILMQEQQILQMRSSARQLEQNLEITRKSLESLNVIAPATGKLTSFNLKVGQSIKAGERIAQIDDYNQFKVKALLDEFYLDRVEIGQSAIFDKLKDKGAMEIIKIYPQVEEGKFEVDFELNVSIGTNMKRGQTLQGALQLGGNSESLLIPNGAFYQSGGGNSVYLISEDGTEAKKVPVTLGRRNSKYIEVIEGLNQGNELIISSYSRYNDIELLKIN</sequence>
<dbReference type="Proteomes" id="UP001569428">
    <property type="component" value="Unassembled WGS sequence"/>
</dbReference>
<evidence type="ECO:0000256" key="1">
    <source>
        <dbReference type="ARBA" id="ARBA00004196"/>
    </source>
</evidence>
<keyword evidence="4" id="KW-1133">Transmembrane helix</keyword>
<dbReference type="Gene3D" id="2.40.420.20">
    <property type="match status" value="1"/>
</dbReference>
<dbReference type="PANTHER" id="PTHR32347:SF23">
    <property type="entry name" value="BLL5650 PROTEIN"/>
    <property type="match status" value="1"/>
</dbReference>
<dbReference type="EMBL" id="JBGMEK010000057">
    <property type="protein sequence ID" value="MFA0812848.1"/>
    <property type="molecule type" value="Genomic_DNA"/>
</dbReference>
<dbReference type="SUPFAM" id="SSF111369">
    <property type="entry name" value="HlyD-like secretion proteins"/>
    <property type="match status" value="1"/>
</dbReference>
<keyword evidence="4" id="KW-0472">Membrane</keyword>
<proteinExistence type="predicted"/>
<dbReference type="Gene3D" id="2.40.50.100">
    <property type="match status" value="1"/>
</dbReference>
<dbReference type="Gene3D" id="2.40.30.170">
    <property type="match status" value="1"/>
</dbReference>
<dbReference type="PANTHER" id="PTHR32347">
    <property type="entry name" value="EFFLUX SYSTEM COMPONENT YKNX-RELATED"/>
    <property type="match status" value="1"/>
</dbReference>
<evidence type="ECO:0000259" key="5">
    <source>
        <dbReference type="Pfam" id="PF25967"/>
    </source>
</evidence>
<comment type="caution">
    <text evidence="6">The sequence shown here is derived from an EMBL/GenBank/DDBJ whole genome shotgun (WGS) entry which is preliminary data.</text>
</comment>
<keyword evidence="4" id="KW-0812">Transmembrane</keyword>
<name>A0ABV4P4J0_9GAMM</name>
<organism evidence="6 7">
    <name type="scientific">Microbulbifer epialgicus</name>
    <dbReference type="NCBI Taxonomy" id="393907"/>
    <lineage>
        <taxon>Bacteria</taxon>
        <taxon>Pseudomonadati</taxon>
        <taxon>Pseudomonadota</taxon>
        <taxon>Gammaproteobacteria</taxon>
        <taxon>Cellvibrionales</taxon>
        <taxon>Microbulbiferaceae</taxon>
        <taxon>Microbulbifer</taxon>
    </lineage>
</organism>
<gene>
    <name evidence="6" type="ORF">ACCI49_18210</name>
</gene>